<comment type="cofactor">
    <cofactor evidence="1 11">
        <name>FAD</name>
        <dbReference type="ChEBI" id="CHEBI:57692"/>
    </cofactor>
</comment>
<evidence type="ECO:0000256" key="2">
    <source>
        <dbReference type="ARBA" id="ARBA00003717"/>
    </source>
</evidence>
<reference evidence="13 14" key="1">
    <citation type="submission" date="2020-01" db="EMBL/GenBank/DDBJ databases">
        <title>Sphingomonas sp. strain CSW-10.</title>
        <authorList>
            <person name="Chen W.-M."/>
        </authorList>
    </citation>
    <scope>NUCLEOTIDE SEQUENCE [LARGE SCALE GENOMIC DNA]</scope>
    <source>
        <strain evidence="13 14">CSW-10</strain>
    </source>
</reference>
<evidence type="ECO:0000313" key="14">
    <source>
        <dbReference type="Proteomes" id="UP000503018"/>
    </source>
</evidence>
<name>A0A6M4AWR1_9SPHN</name>
<keyword evidence="3 11" id="KW-0963">Cytoplasm</keyword>
<keyword evidence="10 11" id="KW-0520">NAD</keyword>
<evidence type="ECO:0000256" key="11">
    <source>
        <dbReference type="HAMAP-Rule" id="MF_01037"/>
    </source>
</evidence>
<evidence type="ECO:0000256" key="9">
    <source>
        <dbReference type="ARBA" id="ARBA00022857"/>
    </source>
</evidence>
<keyword evidence="14" id="KW-1185">Reference proteome</keyword>
<dbReference type="PROSITE" id="PS01281">
    <property type="entry name" value="GIDA_2"/>
    <property type="match status" value="1"/>
</dbReference>
<evidence type="ECO:0000256" key="10">
    <source>
        <dbReference type="ARBA" id="ARBA00023027"/>
    </source>
</evidence>
<evidence type="ECO:0000256" key="6">
    <source>
        <dbReference type="ARBA" id="ARBA00022679"/>
    </source>
</evidence>
<keyword evidence="9 11" id="KW-0521">NADP</keyword>
<dbReference type="HAMAP" id="MF_01037">
    <property type="entry name" value="TrmFO"/>
    <property type="match status" value="1"/>
</dbReference>
<dbReference type="GO" id="GO:0002098">
    <property type="term" value="P:tRNA wobble uridine modification"/>
    <property type="evidence" value="ECO:0007669"/>
    <property type="project" value="TreeGrafter"/>
</dbReference>
<comment type="catalytic activity">
    <reaction evidence="11">
        <text>uridine(54) in tRNA + (6R)-5,10-methylene-5,6,7,8-tetrahydrofolate + NADPH + H(+) = 5-methyluridine(54) in tRNA + (6S)-5,6,7,8-tetrahydrofolate + NADP(+)</text>
        <dbReference type="Rhea" id="RHEA:62372"/>
        <dbReference type="Rhea" id="RHEA-COMP:10167"/>
        <dbReference type="Rhea" id="RHEA-COMP:10193"/>
        <dbReference type="ChEBI" id="CHEBI:15378"/>
        <dbReference type="ChEBI" id="CHEBI:15636"/>
        <dbReference type="ChEBI" id="CHEBI:57453"/>
        <dbReference type="ChEBI" id="CHEBI:57783"/>
        <dbReference type="ChEBI" id="CHEBI:58349"/>
        <dbReference type="ChEBI" id="CHEBI:65315"/>
        <dbReference type="ChEBI" id="CHEBI:74447"/>
        <dbReference type="EC" id="2.1.1.74"/>
    </reaction>
</comment>
<dbReference type="GO" id="GO:0047151">
    <property type="term" value="F:tRNA (uracil(54)-C5)-methyltransferase activity, 5,10-methylenetetrahydrofolate-dependent"/>
    <property type="evidence" value="ECO:0007669"/>
    <property type="project" value="UniProtKB-UniRule"/>
</dbReference>
<dbReference type="GO" id="GO:0050660">
    <property type="term" value="F:flavin adenine dinucleotide binding"/>
    <property type="evidence" value="ECO:0007669"/>
    <property type="project" value="UniProtKB-UniRule"/>
</dbReference>
<comment type="function">
    <text evidence="2">NAD-binding protein involved in the addition of a carboxymethylaminomethyl (cmnm) group at the wobble position (U34) of certain tRNAs, forming tRNA-cmnm(5)s(2)U34.</text>
</comment>
<dbReference type="Pfam" id="PF01134">
    <property type="entry name" value="GIDA"/>
    <property type="match status" value="1"/>
</dbReference>
<comment type="catalytic activity">
    <reaction evidence="11">
        <text>uridine(54) in tRNA + (6R)-5,10-methylene-5,6,7,8-tetrahydrofolate + NADH + H(+) = 5-methyluridine(54) in tRNA + (6S)-5,6,7,8-tetrahydrofolate + NAD(+)</text>
        <dbReference type="Rhea" id="RHEA:16873"/>
        <dbReference type="Rhea" id="RHEA-COMP:10167"/>
        <dbReference type="Rhea" id="RHEA-COMP:10193"/>
        <dbReference type="ChEBI" id="CHEBI:15378"/>
        <dbReference type="ChEBI" id="CHEBI:15636"/>
        <dbReference type="ChEBI" id="CHEBI:57453"/>
        <dbReference type="ChEBI" id="CHEBI:57540"/>
        <dbReference type="ChEBI" id="CHEBI:57945"/>
        <dbReference type="ChEBI" id="CHEBI:65315"/>
        <dbReference type="ChEBI" id="CHEBI:74447"/>
        <dbReference type="EC" id="2.1.1.74"/>
    </reaction>
</comment>
<dbReference type="NCBIfam" id="NF003739">
    <property type="entry name" value="PRK05335.1"/>
    <property type="match status" value="1"/>
</dbReference>
<keyword evidence="8 11" id="KW-0274">FAD</keyword>
<dbReference type="InterPro" id="IPR002218">
    <property type="entry name" value="MnmG-rel"/>
</dbReference>
<gene>
    <name evidence="11 13" type="primary">trmFO</name>
    <name evidence="13" type="ORF">GV829_10450</name>
</gene>
<dbReference type="NCBIfam" id="TIGR00137">
    <property type="entry name" value="gid_trmFO"/>
    <property type="match status" value="1"/>
</dbReference>
<dbReference type="PANTHER" id="PTHR11806">
    <property type="entry name" value="GLUCOSE INHIBITED DIVISION PROTEIN A"/>
    <property type="match status" value="1"/>
</dbReference>
<dbReference type="InterPro" id="IPR004417">
    <property type="entry name" value="TrmFO"/>
</dbReference>
<keyword evidence="6 11" id="KW-0808">Transferase</keyword>
<dbReference type="SUPFAM" id="SSF51905">
    <property type="entry name" value="FAD/NAD(P)-binding domain"/>
    <property type="match status" value="1"/>
</dbReference>
<dbReference type="PANTHER" id="PTHR11806:SF2">
    <property type="entry name" value="METHYLENETETRAHYDROFOLATE--TRNA-(URACIL-5-)-METHYLTRANSFERASE TRMFO"/>
    <property type="match status" value="1"/>
</dbReference>
<accession>A0A6M4AWR1</accession>
<evidence type="ECO:0000256" key="1">
    <source>
        <dbReference type="ARBA" id="ARBA00001974"/>
    </source>
</evidence>
<feature type="binding site" evidence="11">
    <location>
        <begin position="16"/>
        <end position="21"/>
    </location>
    <ligand>
        <name>FAD</name>
        <dbReference type="ChEBI" id="CHEBI:57692"/>
    </ligand>
</feature>
<organism evidence="13 14">
    <name type="scientific">Sphingomonas lacunae</name>
    <dbReference type="NCBI Taxonomy" id="2698828"/>
    <lineage>
        <taxon>Bacteria</taxon>
        <taxon>Pseudomonadati</taxon>
        <taxon>Pseudomonadota</taxon>
        <taxon>Alphaproteobacteria</taxon>
        <taxon>Sphingomonadales</taxon>
        <taxon>Sphingomonadaceae</taxon>
        <taxon>Sphingomonas</taxon>
    </lineage>
</organism>
<dbReference type="EC" id="2.1.1.74" evidence="11"/>
<evidence type="ECO:0000256" key="4">
    <source>
        <dbReference type="ARBA" id="ARBA00022603"/>
    </source>
</evidence>
<dbReference type="Gene3D" id="3.50.50.60">
    <property type="entry name" value="FAD/NAD(P)-binding domain"/>
    <property type="match status" value="2"/>
</dbReference>
<evidence type="ECO:0000256" key="3">
    <source>
        <dbReference type="ARBA" id="ARBA00022490"/>
    </source>
</evidence>
<evidence type="ECO:0000256" key="8">
    <source>
        <dbReference type="ARBA" id="ARBA00022827"/>
    </source>
</evidence>
<comment type="similarity">
    <text evidence="11">Belongs to the MnmG family. TrmFO subfamily.</text>
</comment>
<dbReference type="RefSeq" id="WP_169946442.1">
    <property type="nucleotide sequence ID" value="NZ_CP053015.1"/>
</dbReference>
<dbReference type="AlphaFoldDB" id="A0A6M4AWR1"/>
<dbReference type="KEGG" id="slan:GV829_10450"/>
<dbReference type="EMBL" id="CP053015">
    <property type="protein sequence ID" value="QJQ32810.1"/>
    <property type="molecule type" value="Genomic_DNA"/>
</dbReference>
<keyword evidence="7 11" id="KW-0819">tRNA processing</keyword>
<proteinExistence type="inferred from homology"/>
<dbReference type="InterPro" id="IPR040131">
    <property type="entry name" value="MnmG_N"/>
</dbReference>
<evidence type="ECO:0000256" key="7">
    <source>
        <dbReference type="ARBA" id="ARBA00022694"/>
    </source>
</evidence>
<dbReference type="GO" id="GO:0030488">
    <property type="term" value="P:tRNA methylation"/>
    <property type="evidence" value="ECO:0007669"/>
    <property type="project" value="TreeGrafter"/>
</dbReference>
<protein>
    <recommendedName>
        <fullName evidence="11">Methylenetetrahydrofolate--tRNA-(uracil-5-)-methyltransferase TrmFO</fullName>
        <ecNumber evidence="11">2.1.1.74</ecNumber>
    </recommendedName>
    <alternativeName>
        <fullName evidence="11">Folate-dependent tRNA (uracil-5-)-methyltransferase</fullName>
    </alternativeName>
    <alternativeName>
        <fullName evidence="11">Folate-dependent tRNA(M-5-U54)-methyltransferase</fullName>
    </alternativeName>
</protein>
<evidence type="ECO:0000313" key="13">
    <source>
        <dbReference type="EMBL" id="QJQ32810.1"/>
    </source>
</evidence>
<comment type="subcellular location">
    <subcellularLocation>
        <location evidence="11">Cytoplasm</location>
    </subcellularLocation>
</comment>
<evidence type="ECO:0000259" key="12">
    <source>
        <dbReference type="Pfam" id="PF01134"/>
    </source>
</evidence>
<comment type="function">
    <text evidence="11">Catalyzes the folate-dependent formation of 5-methyl-uridine at position 54 (M-5-U54) in all tRNAs.</text>
</comment>
<keyword evidence="5 11" id="KW-0285">Flavoprotein</keyword>
<dbReference type="InterPro" id="IPR036188">
    <property type="entry name" value="FAD/NAD-bd_sf"/>
</dbReference>
<feature type="domain" description="MnmG N-terminal" evidence="12">
    <location>
        <begin position="11"/>
        <end position="381"/>
    </location>
</feature>
<dbReference type="InterPro" id="IPR020595">
    <property type="entry name" value="MnmG-rel_CS"/>
</dbReference>
<evidence type="ECO:0000256" key="5">
    <source>
        <dbReference type="ARBA" id="ARBA00022630"/>
    </source>
</evidence>
<keyword evidence="4 11" id="KW-0489">Methyltransferase</keyword>
<sequence>MVNAPLTPLHDVHIIGGGLAGSEAAWQLAEAGYRVRLSEMRGGGDMTPAHQTDGLAEMVCSNSFRSDDGDKNAVGLLHREMRTLGSLIMREADKTKLPAGSALAVDRDLFSGGVTRALAEHPNVTIVRERIDTLPAAGLTIVATGPLTAMSLAESIGAATGKDALAFFDAIAPIVYRDSIDMDICWMASRWDKVGPIGDGKDYINCPMDKEQYYAFVQGLIDGDKTEFKEWEKDTPYFDGCMPIEVMAERGVETLRFGPMKGVGLDNPRTGRWPYAVVQLRQDNELGTLWNMVGFQTKLKHAEQVRLFRTIPGLEKAEFARLGGLHRNSFIRSPELLDAQLRLKSAPHIRFAGQITGCEGYVESAAIGLIAARFAAAELAGTSLPPPPAETALGALLGHITGGADAASYQPMNVNFGLFPPMPEDVRKADRKLAYTSRAREALAAWMQVNSQSAAA</sequence>
<dbReference type="GO" id="GO:0005829">
    <property type="term" value="C:cytosol"/>
    <property type="evidence" value="ECO:0007669"/>
    <property type="project" value="TreeGrafter"/>
</dbReference>
<dbReference type="Proteomes" id="UP000503018">
    <property type="component" value="Chromosome"/>
</dbReference>